<dbReference type="AlphaFoldDB" id="A0AAD5RI33"/>
<dbReference type="GO" id="GO:0006506">
    <property type="term" value="P:GPI anchor biosynthetic process"/>
    <property type="evidence" value="ECO:0007669"/>
    <property type="project" value="InterPro"/>
</dbReference>
<accession>A0AAD5RI33</accession>
<sequence>MISPAVFLRKALRLLVPLAVILSSYLYYYPVFLGCAFPLPDKGPAASEGSSAYFETLRQHVPFLAPLSPIEANSSTAPDTDPGSEATPPLFPSRQAPFRLLALGDPQLEGDSSIPNTYKSSPFPHLVKLWKRAIFKTQMPSLRQRVRWMLHDIVDFYFEDIPDTIESIRKRIDHAGNDFYLSLVYKTMHWWTKPTHVTVLGDLVGSQWIDDAEFERRGKRYWNTVFEGSEKVPHEVAAEPENDYSLTGFLGIQPNNETETWERRLINVAGNHDIGYAGDLTVERLERFEKMFGKANYELRFELPVSEAAAPTILSGTNEDSDRLPPELRIVVLNNMNLDTPAICSELQDATYGFINKVITTSTAVEYKGHFTVLLTHIPLYKPEGVCIDGPFFEFFEEDMGSGLKEQNQLSEDASRGFLEGIYGLSGNPYGPGKGHGRPGVILNGHDHEGCDTYHFVNQSFGEGPQDRSWEVKRWRQAKRDDIPGNANSPGVREFTARSMMGNFGGYAGLLSAWFDEDVWEWKYEFATCSVGTHNLWWLTHVLDLIAIGGIILYPVAVIWEASAAAKQAPVAHASKKGNEVKA</sequence>
<comment type="caution">
    <text evidence="3">The sequence shown here is derived from an EMBL/GenBank/DDBJ whole genome shotgun (WGS) entry which is preliminary data.</text>
</comment>
<name>A0AAD5RI33_9PEZI</name>
<evidence type="ECO:0000313" key="3">
    <source>
        <dbReference type="EMBL" id="KAJ2894692.1"/>
    </source>
</evidence>
<feature type="transmembrane region" description="Helical" evidence="2">
    <location>
        <begin position="12"/>
        <end position="29"/>
    </location>
</feature>
<keyword evidence="2" id="KW-0812">Transmembrane</keyword>
<dbReference type="GO" id="GO:0016020">
    <property type="term" value="C:membrane"/>
    <property type="evidence" value="ECO:0007669"/>
    <property type="project" value="GOC"/>
</dbReference>
<dbReference type="InterPro" id="IPR029052">
    <property type="entry name" value="Metallo-depent_PP-like"/>
</dbReference>
<dbReference type="PANTHER" id="PTHR13315:SF1">
    <property type="entry name" value="PROTEIN TED1"/>
    <property type="match status" value="1"/>
</dbReference>
<evidence type="ECO:0000313" key="4">
    <source>
        <dbReference type="Proteomes" id="UP001201980"/>
    </source>
</evidence>
<protein>
    <recommendedName>
        <fullName evidence="5">Protein TED1</fullName>
    </recommendedName>
</protein>
<gene>
    <name evidence="3" type="ORF">MKZ38_007310</name>
</gene>
<evidence type="ECO:0000256" key="1">
    <source>
        <dbReference type="ARBA" id="ARBA00023136"/>
    </source>
</evidence>
<evidence type="ECO:0008006" key="5">
    <source>
        <dbReference type="Google" id="ProtNLM"/>
    </source>
</evidence>
<evidence type="ECO:0000256" key="2">
    <source>
        <dbReference type="SAM" id="Phobius"/>
    </source>
</evidence>
<keyword evidence="1 2" id="KW-0472">Membrane</keyword>
<reference evidence="3" key="1">
    <citation type="submission" date="2022-07" db="EMBL/GenBank/DDBJ databases">
        <title>Draft genome sequence of Zalerion maritima ATCC 34329, a (micro)plastics degrading marine fungus.</title>
        <authorList>
            <person name="Paco A."/>
            <person name="Goncalves M.F.M."/>
            <person name="Rocha-Santos T.A.P."/>
            <person name="Alves A."/>
        </authorList>
    </citation>
    <scope>NUCLEOTIDE SEQUENCE</scope>
    <source>
        <strain evidence="3">ATCC 34329</strain>
    </source>
</reference>
<organism evidence="3 4">
    <name type="scientific">Zalerion maritima</name>
    <dbReference type="NCBI Taxonomy" id="339359"/>
    <lineage>
        <taxon>Eukaryota</taxon>
        <taxon>Fungi</taxon>
        <taxon>Dikarya</taxon>
        <taxon>Ascomycota</taxon>
        <taxon>Pezizomycotina</taxon>
        <taxon>Sordariomycetes</taxon>
        <taxon>Lulworthiomycetidae</taxon>
        <taxon>Lulworthiales</taxon>
        <taxon>Lulworthiaceae</taxon>
        <taxon>Zalerion</taxon>
    </lineage>
</organism>
<keyword evidence="4" id="KW-1185">Reference proteome</keyword>
<dbReference type="SUPFAM" id="SSF56300">
    <property type="entry name" value="Metallo-dependent phosphatases"/>
    <property type="match status" value="1"/>
</dbReference>
<dbReference type="GO" id="GO:0005783">
    <property type="term" value="C:endoplasmic reticulum"/>
    <property type="evidence" value="ECO:0007669"/>
    <property type="project" value="TreeGrafter"/>
</dbReference>
<dbReference type="InterPro" id="IPR033308">
    <property type="entry name" value="PGAP5/Cdc1/Ted1"/>
</dbReference>
<dbReference type="EMBL" id="JAKWBI020000467">
    <property type="protein sequence ID" value="KAJ2894692.1"/>
    <property type="molecule type" value="Genomic_DNA"/>
</dbReference>
<dbReference type="Proteomes" id="UP001201980">
    <property type="component" value="Unassembled WGS sequence"/>
</dbReference>
<dbReference type="PANTHER" id="PTHR13315">
    <property type="entry name" value="METALLO PHOSPHOESTERASE RELATED"/>
    <property type="match status" value="1"/>
</dbReference>
<proteinExistence type="predicted"/>
<keyword evidence="2" id="KW-1133">Transmembrane helix</keyword>
<feature type="transmembrane region" description="Helical" evidence="2">
    <location>
        <begin position="536"/>
        <end position="560"/>
    </location>
</feature>